<dbReference type="InterPro" id="IPR008250">
    <property type="entry name" value="ATPase_P-typ_transduc_dom_A_sf"/>
</dbReference>
<dbReference type="Pfam" id="PF00122">
    <property type="entry name" value="E1-E2_ATPase"/>
    <property type="match status" value="1"/>
</dbReference>
<dbReference type="RefSeq" id="WP_087884659.1">
    <property type="nucleotide sequence ID" value="NZ_CP021748.1"/>
</dbReference>
<dbReference type="InterPro" id="IPR006121">
    <property type="entry name" value="HMA_dom"/>
</dbReference>
<dbReference type="NCBIfam" id="TIGR01511">
    <property type="entry name" value="ATPase-IB1_Cu"/>
    <property type="match status" value="1"/>
</dbReference>
<protein>
    <recommendedName>
        <fullName evidence="11">Cation-transporting P-type ATPase B</fullName>
    </recommendedName>
</protein>
<feature type="region of interest" description="Disordered" evidence="13">
    <location>
        <begin position="74"/>
        <end position="94"/>
    </location>
</feature>
<dbReference type="Pfam" id="PF00702">
    <property type="entry name" value="Hydrolase"/>
    <property type="match status" value="1"/>
</dbReference>
<dbReference type="GO" id="GO:0016887">
    <property type="term" value="F:ATP hydrolysis activity"/>
    <property type="evidence" value="ECO:0007669"/>
    <property type="project" value="InterPro"/>
</dbReference>
<evidence type="ECO:0000256" key="11">
    <source>
        <dbReference type="ARBA" id="ARBA00074171"/>
    </source>
</evidence>
<dbReference type="PROSITE" id="PS00154">
    <property type="entry name" value="ATPASE_E1_E2"/>
    <property type="match status" value="1"/>
</dbReference>
<feature type="transmembrane region" description="Helical" evidence="12">
    <location>
        <begin position="132"/>
        <end position="150"/>
    </location>
</feature>
<feature type="transmembrane region" description="Helical" evidence="12">
    <location>
        <begin position="391"/>
        <end position="414"/>
    </location>
</feature>
<evidence type="ECO:0000256" key="13">
    <source>
        <dbReference type="SAM" id="MobiDB-lite"/>
    </source>
</evidence>
<dbReference type="PRINTS" id="PR00943">
    <property type="entry name" value="CUATPASE"/>
</dbReference>
<dbReference type="InterPro" id="IPR017969">
    <property type="entry name" value="Heavy-metal-associated_CS"/>
</dbReference>
<dbReference type="SFLD" id="SFLDS00003">
    <property type="entry name" value="Haloacid_Dehalogenase"/>
    <property type="match status" value="1"/>
</dbReference>
<dbReference type="InterPro" id="IPR018303">
    <property type="entry name" value="ATPase_P-typ_P_site"/>
</dbReference>
<evidence type="ECO:0000256" key="8">
    <source>
        <dbReference type="ARBA" id="ARBA00022989"/>
    </source>
</evidence>
<dbReference type="PANTHER" id="PTHR43520:SF8">
    <property type="entry name" value="P-TYPE CU(+) TRANSPORTER"/>
    <property type="match status" value="1"/>
</dbReference>
<dbReference type="FunFam" id="3.30.70.100:FF:000005">
    <property type="entry name" value="Copper-exporting P-type ATPase A"/>
    <property type="match status" value="1"/>
</dbReference>
<dbReference type="GO" id="GO:0043682">
    <property type="term" value="F:P-type divalent copper transporter activity"/>
    <property type="evidence" value="ECO:0007669"/>
    <property type="project" value="TreeGrafter"/>
</dbReference>
<feature type="transmembrane region" description="Helical" evidence="12">
    <location>
        <begin position="709"/>
        <end position="726"/>
    </location>
</feature>
<dbReference type="Gene3D" id="2.70.150.10">
    <property type="entry name" value="Calcium-transporting ATPase, cytoplasmic transduction domain A"/>
    <property type="match status" value="1"/>
</dbReference>
<dbReference type="InterPro" id="IPR044492">
    <property type="entry name" value="P_typ_ATPase_HD_dom"/>
</dbReference>
<dbReference type="GO" id="GO:0005886">
    <property type="term" value="C:plasma membrane"/>
    <property type="evidence" value="ECO:0007669"/>
    <property type="project" value="UniProtKB-SubCell"/>
</dbReference>
<feature type="transmembrane region" description="Helical" evidence="12">
    <location>
        <begin position="365"/>
        <end position="385"/>
    </location>
</feature>
<keyword evidence="12" id="KW-1003">Cell membrane</keyword>
<dbReference type="InterPro" id="IPR036163">
    <property type="entry name" value="HMA_dom_sf"/>
</dbReference>
<dbReference type="InterPro" id="IPR059000">
    <property type="entry name" value="ATPase_P-type_domA"/>
</dbReference>
<dbReference type="KEGG" id="salf:SMD44_03836"/>
<name>A0A1Z1WDD0_9ACTN</name>
<dbReference type="SUPFAM" id="SSF81653">
    <property type="entry name" value="Calcium ATPase, transduction domain A"/>
    <property type="match status" value="1"/>
</dbReference>
<keyword evidence="9 12" id="KW-0472">Membrane</keyword>
<gene>
    <name evidence="15" type="primary">copA</name>
    <name evidence="15" type="ORF">SMD44_03836</name>
</gene>
<dbReference type="PANTHER" id="PTHR43520">
    <property type="entry name" value="ATP7, ISOFORM B"/>
    <property type="match status" value="1"/>
</dbReference>
<proteinExistence type="inferred from homology"/>
<dbReference type="Gene3D" id="3.40.1110.10">
    <property type="entry name" value="Calcium-transporting ATPase, cytoplasmic domain N"/>
    <property type="match status" value="1"/>
</dbReference>
<evidence type="ECO:0000256" key="12">
    <source>
        <dbReference type="RuleBase" id="RU362081"/>
    </source>
</evidence>
<dbReference type="SFLD" id="SFLDG00002">
    <property type="entry name" value="C1.7:_P-type_atpase_like"/>
    <property type="match status" value="1"/>
</dbReference>
<sequence length="759" mass="78043">MSTTETARTAQTELAIGGMTCASCAARIEKKLNRMDGVEATVNYATEKAKVTYNGDDVAVADLIATVEATGYTAKEPAPPATEPGGGAAGGADGEDADAAALRPLRERLITAVVLSVPVIAMAMVPALQFEYWQWLSLTLAAPVVTYAAWPFHKAAVTNARHGAATMDTLISVGTSAAFLWSLWALFLGSAGTPGMTHAFELTIERSDGAANIYLEAAAGVTAFILAGRYFEARSKRKAGAALKALLELGAKDVTVVRDGREETVPVSELKAGDHFLVRPGEKIATDGRVVEGSSAVDASMLTGESVPVEVAPGDAVTGATLNVGGRLVVEATRVGADTQLARMARLVEDAQNGKAAAQRLADRISGVFVPVVIALAVATLGFWLGNGAGLTAAFTAAVAVLIIACPCALGLATPTALMVGTGRGAQLGILIKGPEVLESTRRVDTIVLDKTGTVTTGRMTLLATHVAEDTDEGEVLRLAGALEHASEHPIAQAVAAGAAERVGALPAPEDFANVPGLGVQGIVEGHAVLVGREQLLAEWAMELPAGLKRAKDAAEEAGRTAIAVAWDGEARAVLEVADAVKETSPEAIRRLRDLGLTPILLTGDNTAVARSVAAEVGIAPEHVIAEVLPQDKVDVVKRLQGEGRSVAMVGDGVNDAAALAQADLGLAMGTGTDAAIEAGDLTLVRGDLRAAADAIRLSRRTLGTIKSNLFWAFAYNVGALPLAAAGLLNPMIAGAAMAFSSVFVVGNSLRLRGFKPLS</sequence>
<dbReference type="Gene3D" id="3.30.70.100">
    <property type="match status" value="1"/>
</dbReference>
<dbReference type="InterPro" id="IPR023299">
    <property type="entry name" value="ATPase_P-typ_cyto_dom_N"/>
</dbReference>
<dbReference type="NCBIfam" id="TIGR01525">
    <property type="entry name" value="ATPase-IB_hvy"/>
    <property type="match status" value="1"/>
</dbReference>
<evidence type="ECO:0000256" key="9">
    <source>
        <dbReference type="ARBA" id="ARBA00023136"/>
    </source>
</evidence>
<dbReference type="InterPro" id="IPR023214">
    <property type="entry name" value="HAD_sf"/>
</dbReference>
<evidence type="ECO:0000256" key="6">
    <source>
        <dbReference type="ARBA" id="ARBA00022840"/>
    </source>
</evidence>
<reference evidence="15 16" key="1">
    <citation type="submission" date="2017-05" db="EMBL/GenBank/DDBJ databases">
        <title>Streptomyces alboflavus Genome sequencing and assembly.</title>
        <authorList>
            <person name="Wang Y."/>
            <person name="Du B."/>
            <person name="Ding Y."/>
            <person name="Liu H."/>
            <person name="Hou Q."/>
            <person name="Liu K."/>
            <person name="Wang C."/>
            <person name="Yao L."/>
        </authorList>
    </citation>
    <scope>NUCLEOTIDE SEQUENCE [LARGE SCALE GENOMIC DNA]</scope>
    <source>
        <strain evidence="15 16">MDJK44</strain>
    </source>
</reference>
<keyword evidence="3 12" id="KW-0812">Transmembrane</keyword>
<feature type="transmembrane region" description="Helical" evidence="12">
    <location>
        <begin position="109"/>
        <end position="126"/>
    </location>
</feature>
<organism evidence="15 16">
    <name type="scientific">Streptomyces alboflavus</name>
    <dbReference type="NCBI Taxonomy" id="67267"/>
    <lineage>
        <taxon>Bacteria</taxon>
        <taxon>Bacillati</taxon>
        <taxon>Actinomycetota</taxon>
        <taxon>Actinomycetes</taxon>
        <taxon>Kitasatosporales</taxon>
        <taxon>Streptomycetaceae</taxon>
        <taxon>Streptomyces</taxon>
    </lineage>
</organism>
<dbReference type="SUPFAM" id="SSF56784">
    <property type="entry name" value="HAD-like"/>
    <property type="match status" value="1"/>
</dbReference>
<dbReference type="PROSITE" id="PS01047">
    <property type="entry name" value="HMA_1"/>
    <property type="match status" value="1"/>
</dbReference>
<dbReference type="InterPro" id="IPR036412">
    <property type="entry name" value="HAD-like_sf"/>
</dbReference>
<dbReference type="SUPFAM" id="SSF55008">
    <property type="entry name" value="HMA, heavy metal-associated domain"/>
    <property type="match status" value="1"/>
</dbReference>
<evidence type="ECO:0000256" key="1">
    <source>
        <dbReference type="ARBA" id="ARBA00004651"/>
    </source>
</evidence>
<feature type="transmembrane region" description="Helical" evidence="12">
    <location>
        <begin position="211"/>
        <end position="231"/>
    </location>
</feature>
<dbReference type="FunFam" id="2.70.150.10:FF:000002">
    <property type="entry name" value="Copper-transporting ATPase 1, putative"/>
    <property type="match status" value="1"/>
</dbReference>
<evidence type="ECO:0000256" key="2">
    <source>
        <dbReference type="ARBA" id="ARBA00006024"/>
    </source>
</evidence>
<dbReference type="OrthoDB" id="7059309at2"/>
<feature type="transmembrane region" description="Helical" evidence="12">
    <location>
        <begin position="170"/>
        <end position="191"/>
    </location>
</feature>
<keyword evidence="6 12" id="KW-0067">ATP-binding</keyword>
<dbReference type="PROSITE" id="PS50846">
    <property type="entry name" value="HMA_2"/>
    <property type="match status" value="1"/>
</dbReference>
<dbReference type="GO" id="GO:0005524">
    <property type="term" value="F:ATP binding"/>
    <property type="evidence" value="ECO:0007669"/>
    <property type="project" value="UniProtKB-UniRule"/>
</dbReference>
<dbReference type="eggNOG" id="COG2217">
    <property type="taxonomic scope" value="Bacteria"/>
</dbReference>
<dbReference type="PRINTS" id="PR00119">
    <property type="entry name" value="CATATPASE"/>
</dbReference>
<dbReference type="SUPFAM" id="SSF81665">
    <property type="entry name" value="Calcium ATPase, transmembrane domain M"/>
    <property type="match status" value="1"/>
</dbReference>
<evidence type="ECO:0000256" key="5">
    <source>
        <dbReference type="ARBA" id="ARBA00022741"/>
    </source>
</evidence>
<dbReference type="EMBL" id="CP021748">
    <property type="protein sequence ID" value="ARX84398.1"/>
    <property type="molecule type" value="Genomic_DNA"/>
</dbReference>
<dbReference type="GO" id="GO:0055070">
    <property type="term" value="P:copper ion homeostasis"/>
    <property type="evidence" value="ECO:0007669"/>
    <property type="project" value="TreeGrafter"/>
</dbReference>
<evidence type="ECO:0000313" key="16">
    <source>
        <dbReference type="Proteomes" id="UP000195880"/>
    </source>
</evidence>
<dbReference type="AlphaFoldDB" id="A0A1Z1WDD0"/>
<evidence type="ECO:0000256" key="4">
    <source>
        <dbReference type="ARBA" id="ARBA00022723"/>
    </source>
</evidence>
<dbReference type="GO" id="GO:0005507">
    <property type="term" value="F:copper ion binding"/>
    <property type="evidence" value="ECO:0007669"/>
    <property type="project" value="TreeGrafter"/>
</dbReference>
<accession>A0A1Z1WDD0</accession>
<dbReference type="CDD" id="cd00371">
    <property type="entry name" value="HMA"/>
    <property type="match status" value="1"/>
</dbReference>
<dbReference type="Gene3D" id="3.40.50.1000">
    <property type="entry name" value="HAD superfamily/HAD-like"/>
    <property type="match status" value="1"/>
</dbReference>
<feature type="transmembrane region" description="Helical" evidence="12">
    <location>
        <begin position="732"/>
        <end position="750"/>
    </location>
</feature>
<comment type="subcellular location">
    <subcellularLocation>
        <location evidence="1">Cell membrane</location>
        <topology evidence="1">Multi-pass membrane protein</topology>
    </subcellularLocation>
</comment>
<evidence type="ECO:0000313" key="15">
    <source>
        <dbReference type="EMBL" id="ARX84398.1"/>
    </source>
</evidence>
<dbReference type="InterPro" id="IPR027256">
    <property type="entry name" value="P-typ_ATPase_IB"/>
</dbReference>
<keyword evidence="5 12" id="KW-0547">Nucleotide-binding</keyword>
<comment type="similarity">
    <text evidence="2 12">Belongs to the cation transport ATPase (P-type) (TC 3.A.3) family. Type IB subfamily.</text>
</comment>
<evidence type="ECO:0000259" key="14">
    <source>
        <dbReference type="PROSITE" id="PS50846"/>
    </source>
</evidence>
<feature type="domain" description="HMA" evidence="14">
    <location>
        <begin position="10"/>
        <end position="75"/>
    </location>
</feature>
<keyword evidence="4 12" id="KW-0479">Metal-binding</keyword>
<dbReference type="Pfam" id="PF00403">
    <property type="entry name" value="HMA"/>
    <property type="match status" value="1"/>
</dbReference>
<dbReference type="CDD" id="cd02094">
    <property type="entry name" value="P-type_ATPase_Cu-like"/>
    <property type="match status" value="1"/>
</dbReference>
<evidence type="ECO:0000256" key="7">
    <source>
        <dbReference type="ARBA" id="ARBA00022967"/>
    </source>
</evidence>
<dbReference type="SFLD" id="SFLDF00027">
    <property type="entry name" value="p-type_atpase"/>
    <property type="match status" value="1"/>
</dbReference>
<evidence type="ECO:0000256" key="3">
    <source>
        <dbReference type="ARBA" id="ARBA00022692"/>
    </source>
</evidence>
<keyword evidence="16" id="KW-1185">Reference proteome</keyword>
<evidence type="ECO:0000256" key="10">
    <source>
        <dbReference type="ARBA" id="ARBA00049360"/>
    </source>
</evidence>
<dbReference type="NCBIfam" id="TIGR01494">
    <property type="entry name" value="ATPase_P-type"/>
    <property type="match status" value="1"/>
</dbReference>
<keyword evidence="7" id="KW-1278">Translocase</keyword>
<comment type="catalytic activity">
    <reaction evidence="10">
        <text>ATP + H2O = ADP + phosphate + H(+)</text>
        <dbReference type="Rhea" id="RHEA:13065"/>
        <dbReference type="ChEBI" id="CHEBI:15377"/>
        <dbReference type="ChEBI" id="CHEBI:15378"/>
        <dbReference type="ChEBI" id="CHEBI:30616"/>
        <dbReference type="ChEBI" id="CHEBI:43474"/>
        <dbReference type="ChEBI" id="CHEBI:456216"/>
    </reaction>
</comment>
<dbReference type="STRING" id="67267.GCA_000716675_08158"/>
<dbReference type="InterPro" id="IPR001757">
    <property type="entry name" value="P_typ_ATPase"/>
</dbReference>
<dbReference type="InterPro" id="IPR023298">
    <property type="entry name" value="ATPase_P-typ_TM_dom_sf"/>
</dbReference>
<dbReference type="Proteomes" id="UP000195880">
    <property type="component" value="Chromosome"/>
</dbReference>
<keyword evidence="8 12" id="KW-1133">Transmembrane helix</keyword>